<accession>A0A1G6TU92</accession>
<dbReference type="STRING" id="265719.SAMN04488509_1025"/>
<dbReference type="Proteomes" id="UP000199603">
    <property type="component" value="Unassembled WGS sequence"/>
</dbReference>
<proteinExistence type="predicted"/>
<gene>
    <name evidence="1" type="ORF">SAMN04488509_1025</name>
</gene>
<sequence length="84" mass="9361">MADEIKRFPLSPKVAREFARVRAQLMLSQLLEAARPLERVRNDPDSVGFEVVHEVSATLRDLVTNGIAGLQEDMRNVIGTRGDS</sequence>
<protein>
    <submittedName>
        <fullName evidence="1">Uncharacterized protein</fullName>
    </submittedName>
</protein>
<dbReference type="EMBL" id="FNAG01000002">
    <property type="protein sequence ID" value="SDD32668.1"/>
    <property type="molecule type" value="Genomic_DNA"/>
</dbReference>
<organism evidence="1 2">
    <name type="scientific">Aquimonas voraii</name>
    <dbReference type="NCBI Taxonomy" id="265719"/>
    <lineage>
        <taxon>Bacteria</taxon>
        <taxon>Pseudomonadati</taxon>
        <taxon>Pseudomonadota</taxon>
        <taxon>Gammaproteobacteria</taxon>
        <taxon>Lysobacterales</taxon>
        <taxon>Lysobacteraceae</taxon>
        <taxon>Aquimonas</taxon>
    </lineage>
</organism>
<keyword evidence="2" id="KW-1185">Reference proteome</keyword>
<evidence type="ECO:0000313" key="1">
    <source>
        <dbReference type="EMBL" id="SDD32668.1"/>
    </source>
</evidence>
<name>A0A1G6TU92_9GAMM</name>
<dbReference type="AlphaFoldDB" id="A0A1G6TU92"/>
<dbReference type="RefSeq" id="WP_091239503.1">
    <property type="nucleotide sequence ID" value="NZ_FNAG01000002.1"/>
</dbReference>
<reference evidence="1 2" key="1">
    <citation type="submission" date="2016-10" db="EMBL/GenBank/DDBJ databases">
        <authorList>
            <person name="de Groot N.N."/>
        </authorList>
    </citation>
    <scope>NUCLEOTIDE SEQUENCE [LARGE SCALE GENOMIC DNA]</scope>
    <source>
        <strain evidence="1 2">DSM 16957</strain>
    </source>
</reference>
<evidence type="ECO:0000313" key="2">
    <source>
        <dbReference type="Proteomes" id="UP000199603"/>
    </source>
</evidence>